<dbReference type="Proteomes" id="UP000070133">
    <property type="component" value="Unassembled WGS sequence"/>
</dbReference>
<dbReference type="OrthoDB" id="3647180at2759"/>
<evidence type="ECO:0000313" key="1">
    <source>
        <dbReference type="EMBL" id="KXT01384.1"/>
    </source>
</evidence>
<keyword evidence="2" id="KW-1185">Reference proteome</keyword>
<name>A0A139HFX6_9PEZI</name>
<comment type="caution">
    <text evidence="1">The sequence shown here is derived from an EMBL/GenBank/DDBJ whole genome shotgun (WGS) entry which is preliminary data.</text>
</comment>
<sequence length="363" mass="41667">MVDRENRTHIPQESECDCAQQPALINAELAALNAGDCEFGVLCGSYHWTRSTDRHASLFWPSTKQTPRPASIMPNMEAATPHVSGLEALWQQRADLLSQLRRLDIRIERQEKNEIVTFESLPAELRNSIYDLSGCLKVYQCRICSSTAFGDGDAIKYKHVSKRTTDDPQRKFYRWPYIVRDCCKRKEGSCGHAHRSTLLWVNRQGNTASHHDCKCRNADHSHQRVVGATQLAIAQVSKSIRVETLGIFYASNHFFATMFNTSKDRGAIMKWLKAIGPKNASQITSFEIVYTRNEQLRFLKKKLVKKMKEMGLHVDEGVLEATKLRAPFCRCEHCVMQTLRDKRRRLHHTHPSPETYKFSARDC</sequence>
<organism evidence="1 2">
    <name type="scientific">Pseudocercospora eumusae</name>
    <dbReference type="NCBI Taxonomy" id="321146"/>
    <lineage>
        <taxon>Eukaryota</taxon>
        <taxon>Fungi</taxon>
        <taxon>Dikarya</taxon>
        <taxon>Ascomycota</taxon>
        <taxon>Pezizomycotina</taxon>
        <taxon>Dothideomycetes</taxon>
        <taxon>Dothideomycetidae</taxon>
        <taxon>Mycosphaerellales</taxon>
        <taxon>Mycosphaerellaceae</taxon>
        <taxon>Pseudocercospora</taxon>
    </lineage>
</organism>
<protein>
    <submittedName>
        <fullName evidence="1">Uncharacterized protein</fullName>
    </submittedName>
</protein>
<dbReference type="AlphaFoldDB" id="A0A139HFX6"/>
<evidence type="ECO:0000313" key="2">
    <source>
        <dbReference type="Proteomes" id="UP000070133"/>
    </source>
</evidence>
<reference evidence="1 2" key="1">
    <citation type="submission" date="2015-07" db="EMBL/GenBank/DDBJ databases">
        <title>Comparative genomics of the Sigatoka disease complex on banana suggests a link between parallel evolutionary changes in Pseudocercospora fijiensis and Pseudocercospora eumusae and increased virulence on the banana host.</title>
        <authorList>
            <person name="Chang T.-C."/>
            <person name="Salvucci A."/>
            <person name="Crous P.W."/>
            <person name="Stergiopoulos I."/>
        </authorList>
    </citation>
    <scope>NUCLEOTIDE SEQUENCE [LARGE SCALE GENOMIC DNA]</scope>
    <source>
        <strain evidence="1 2">CBS 114824</strain>
    </source>
</reference>
<gene>
    <name evidence="1" type="ORF">AC578_6628</name>
</gene>
<proteinExistence type="predicted"/>
<dbReference type="EMBL" id="LFZN01000056">
    <property type="protein sequence ID" value="KXT01384.1"/>
    <property type="molecule type" value="Genomic_DNA"/>
</dbReference>
<accession>A0A139HFX6</accession>